<evidence type="ECO:0000256" key="2">
    <source>
        <dbReference type="ARBA" id="ARBA00023125"/>
    </source>
</evidence>
<comment type="caution">
    <text evidence="5">The sequence shown here is derived from an EMBL/GenBank/DDBJ whole genome shotgun (WGS) entry which is preliminary data.</text>
</comment>
<dbReference type="PROSITE" id="PS50949">
    <property type="entry name" value="HTH_GNTR"/>
    <property type="match status" value="1"/>
</dbReference>
<dbReference type="PANTHER" id="PTHR44846">
    <property type="entry name" value="MANNOSYL-D-GLYCERATE TRANSPORT/METABOLISM SYSTEM REPRESSOR MNGR-RELATED"/>
    <property type="match status" value="1"/>
</dbReference>
<sequence>MPEVDRTPPYLQVVAELRRRIVDGELTEGDRLPSVREIANQWQIAQATAMRALAVLRADGLAESVVGVGTVVRARRTLHHSAADRLDRALRLGKIYPENEYAVIKSAELATPPDWVADLLGTEEGGQAIKRARVTHNEDGPVSASISWFSGDLAESVPALLETVRIPGGTPNAIESAIGRRSVDSEEVSTAAPATEEQAADLGIPIGSPVSIGRNVYYDASGDVLEVGESVAPAGRWTHHRRRG</sequence>
<evidence type="ECO:0000259" key="4">
    <source>
        <dbReference type="PROSITE" id="PS50949"/>
    </source>
</evidence>
<dbReference type="Pfam" id="PF00392">
    <property type="entry name" value="GntR"/>
    <property type="match status" value="1"/>
</dbReference>
<dbReference type="Gene3D" id="3.40.1410.10">
    <property type="entry name" value="Chorismate lyase-like"/>
    <property type="match status" value="1"/>
</dbReference>
<dbReference type="SMART" id="SM00866">
    <property type="entry name" value="UTRA"/>
    <property type="match status" value="1"/>
</dbReference>
<gene>
    <name evidence="5" type="ORF">ACFPRH_35430</name>
</gene>
<evidence type="ECO:0000313" key="6">
    <source>
        <dbReference type="Proteomes" id="UP001596160"/>
    </source>
</evidence>
<dbReference type="InterPro" id="IPR036390">
    <property type="entry name" value="WH_DNA-bd_sf"/>
</dbReference>
<keyword evidence="6" id="KW-1185">Reference proteome</keyword>
<dbReference type="InterPro" id="IPR036388">
    <property type="entry name" value="WH-like_DNA-bd_sf"/>
</dbReference>
<dbReference type="Pfam" id="PF07702">
    <property type="entry name" value="UTRA"/>
    <property type="match status" value="1"/>
</dbReference>
<dbReference type="CDD" id="cd07377">
    <property type="entry name" value="WHTH_GntR"/>
    <property type="match status" value="1"/>
</dbReference>
<dbReference type="SMART" id="SM00345">
    <property type="entry name" value="HTH_GNTR"/>
    <property type="match status" value="1"/>
</dbReference>
<proteinExistence type="predicted"/>
<protein>
    <submittedName>
        <fullName evidence="5">GntR family transcriptional regulator</fullName>
    </submittedName>
</protein>
<keyword evidence="1" id="KW-0805">Transcription regulation</keyword>
<evidence type="ECO:0000256" key="3">
    <source>
        <dbReference type="ARBA" id="ARBA00023163"/>
    </source>
</evidence>
<feature type="domain" description="HTH gntR-type" evidence="4">
    <location>
        <begin position="7"/>
        <end position="75"/>
    </location>
</feature>
<dbReference type="InterPro" id="IPR050679">
    <property type="entry name" value="Bact_HTH_transcr_reg"/>
</dbReference>
<dbReference type="EMBL" id="JBHSKP010000058">
    <property type="protein sequence ID" value="MFC5157018.1"/>
    <property type="molecule type" value="Genomic_DNA"/>
</dbReference>
<dbReference type="Gene3D" id="1.10.10.10">
    <property type="entry name" value="Winged helix-like DNA-binding domain superfamily/Winged helix DNA-binding domain"/>
    <property type="match status" value="1"/>
</dbReference>
<dbReference type="InterPro" id="IPR028978">
    <property type="entry name" value="Chorismate_lyase_/UTRA_dom_sf"/>
</dbReference>
<dbReference type="SUPFAM" id="SSF46785">
    <property type="entry name" value="Winged helix' DNA-binding domain"/>
    <property type="match status" value="1"/>
</dbReference>
<dbReference type="Proteomes" id="UP001596160">
    <property type="component" value="Unassembled WGS sequence"/>
</dbReference>
<evidence type="ECO:0000256" key="1">
    <source>
        <dbReference type="ARBA" id="ARBA00023015"/>
    </source>
</evidence>
<keyword evidence="3" id="KW-0804">Transcription</keyword>
<organism evidence="5 6">
    <name type="scientific">Streptomyces amakusaensis</name>
    <dbReference type="NCBI Taxonomy" id="67271"/>
    <lineage>
        <taxon>Bacteria</taxon>
        <taxon>Bacillati</taxon>
        <taxon>Actinomycetota</taxon>
        <taxon>Actinomycetes</taxon>
        <taxon>Kitasatosporales</taxon>
        <taxon>Streptomycetaceae</taxon>
        <taxon>Streptomyces</taxon>
    </lineage>
</organism>
<dbReference type="RefSeq" id="WP_344486788.1">
    <property type="nucleotide sequence ID" value="NZ_BAAASB010000049.1"/>
</dbReference>
<keyword evidence="2" id="KW-0238">DNA-binding</keyword>
<dbReference type="SUPFAM" id="SSF64288">
    <property type="entry name" value="Chorismate lyase-like"/>
    <property type="match status" value="1"/>
</dbReference>
<dbReference type="PANTHER" id="PTHR44846:SF17">
    <property type="entry name" value="GNTR-FAMILY TRANSCRIPTIONAL REGULATOR"/>
    <property type="match status" value="1"/>
</dbReference>
<name>A0ABW0AVC6_9ACTN</name>
<evidence type="ECO:0000313" key="5">
    <source>
        <dbReference type="EMBL" id="MFC5157018.1"/>
    </source>
</evidence>
<reference evidence="6" key="1">
    <citation type="journal article" date="2019" name="Int. J. Syst. Evol. Microbiol.">
        <title>The Global Catalogue of Microorganisms (GCM) 10K type strain sequencing project: providing services to taxonomists for standard genome sequencing and annotation.</title>
        <authorList>
            <consortium name="The Broad Institute Genomics Platform"/>
            <consortium name="The Broad Institute Genome Sequencing Center for Infectious Disease"/>
            <person name="Wu L."/>
            <person name="Ma J."/>
        </authorList>
    </citation>
    <scope>NUCLEOTIDE SEQUENCE [LARGE SCALE GENOMIC DNA]</scope>
    <source>
        <strain evidence="6">PCU 266</strain>
    </source>
</reference>
<dbReference type="InterPro" id="IPR000524">
    <property type="entry name" value="Tscrpt_reg_HTH_GntR"/>
</dbReference>
<dbReference type="InterPro" id="IPR011663">
    <property type="entry name" value="UTRA"/>
</dbReference>
<accession>A0ABW0AVC6</accession>